<gene>
    <name evidence="2" type="ORF">TrRE_jg13188</name>
</gene>
<proteinExistence type="predicted"/>
<protein>
    <submittedName>
        <fullName evidence="2">Uncharacterized protein</fullName>
    </submittedName>
</protein>
<accession>A0A9W7AJ29</accession>
<reference evidence="2" key="1">
    <citation type="submission" date="2022-07" db="EMBL/GenBank/DDBJ databases">
        <title>Genome analysis of Parmales, a sister group of diatoms, reveals the evolutionary specialization of diatoms from phago-mixotrophs to photoautotrophs.</title>
        <authorList>
            <person name="Ban H."/>
            <person name="Sato S."/>
            <person name="Yoshikawa S."/>
            <person name="Kazumasa Y."/>
            <person name="Nakamura Y."/>
            <person name="Ichinomiya M."/>
            <person name="Saitoh K."/>
            <person name="Sato N."/>
            <person name="Blanc-Mathieu R."/>
            <person name="Endo H."/>
            <person name="Kuwata A."/>
            <person name="Ogata H."/>
        </authorList>
    </citation>
    <scope>NUCLEOTIDE SEQUENCE</scope>
</reference>
<keyword evidence="3" id="KW-1185">Reference proteome</keyword>
<feature type="non-terminal residue" evidence="2">
    <location>
        <position position="1"/>
    </location>
</feature>
<evidence type="ECO:0000256" key="1">
    <source>
        <dbReference type="SAM" id="MobiDB-lite"/>
    </source>
</evidence>
<dbReference type="AlphaFoldDB" id="A0A9W7AJ29"/>
<evidence type="ECO:0000313" key="3">
    <source>
        <dbReference type="Proteomes" id="UP001165082"/>
    </source>
</evidence>
<comment type="caution">
    <text evidence="2">The sequence shown here is derived from an EMBL/GenBank/DDBJ whole genome shotgun (WGS) entry which is preliminary data.</text>
</comment>
<evidence type="ECO:0000313" key="2">
    <source>
        <dbReference type="EMBL" id="GMH70073.1"/>
    </source>
</evidence>
<organism evidence="2 3">
    <name type="scientific">Triparma retinervis</name>
    <dbReference type="NCBI Taxonomy" id="2557542"/>
    <lineage>
        <taxon>Eukaryota</taxon>
        <taxon>Sar</taxon>
        <taxon>Stramenopiles</taxon>
        <taxon>Ochrophyta</taxon>
        <taxon>Bolidophyceae</taxon>
        <taxon>Parmales</taxon>
        <taxon>Triparmaceae</taxon>
        <taxon>Triparma</taxon>
    </lineage>
</organism>
<feature type="compositionally biased region" description="Polar residues" evidence="1">
    <location>
        <begin position="69"/>
        <end position="82"/>
    </location>
</feature>
<dbReference type="EMBL" id="BRXZ01002782">
    <property type="protein sequence ID" value="GMH70073.1"/>
    <property type="molecule type" value="Genomic_DNA"/>
</dbReference>
<name>A0A9W7AJ29_9STRA</name>
<sequence length="114" mass="11426">FGASEAKAPPAWFTDGQDVDVLLATADDLNWLDDNGGDSLPGLVAGGSSNASLTSVGDLAGPPAKGMTASASTQSLTPLNSTGNGGVFDSSFDEQGFVSAFLGGHEHDNEPEAK</sequence>
<dbReference type="Proteomes" id="UP001165082">
    <property type="component" value="Unassembled WGS sequence"/>
</dbReference>
<feature type="region of interest" description="Disordered" evidence="1">
    <location>
        <begin position="43"/>
        <end position="90"/>
    </location>
</feature>